<gene>
    <name evidence="1" type="ORF">AABB31_22825</name>
</gene>
<organism evidence="1 2">
    <name type="scientific">Yoonia rhodophyticola</name>
    <dbReference type="NCBI Taxonomy" id="3137370"/>
    <lineage>
        <taxon>Bacteria</taxon>
        <taxon>Pseudomonadati</taxon>
        <taxon>Pseudomonadota</taxon>
        <taxon>Alphaproteobacteria</taxon>
        <taxon>Rhodobacterales</taxon>
        <taxon>Paracoccaceae</taxon>
        <taxon>Yoonia</taxon>
    </lineage>
</organism>
<protein>
    <submittedName>
        <fullName evidence="1">Uncharacterized protein</fullName>
    </submittedName>
</protein>
<evidence type="ECO:0000313" key="2">
    <source>
        <dbReference type="Proteomes" id="UP001470809"/>
    </source>
</evidence>
<geneLocation type="plasmid" evidence="1 2">
    <name>pSS1-5</name>
</geneLocation>
<dbReference type="EMBL" id="CP151764">
    <property type="protein sequence ID" value="XFU26382.1"/>
    <property type="molecule type" value="Genomic_DNA"/>
</dbReference>
<accession>A0ABZ3JCE2</accession>
<proteinExistence type="predicted"/>
<reference evidence="2" key="1">
    <citation type="submission" date="2024-04" db="EMBL/GenBank/DDBJ databases">
        <title>Phylogenomic analyses of a clade within the roseobacter group suggest taxonomic reassignments of species of the genera Aestuariivita, Citreicella, Loktanella, Nautella, Pelagibaca, Ruegeria, Thalassobius, Thiobacimonas and Tropicibacter, and the proposal o.</title>
        <authorList>
            <person name="Jeon C.O."/>
        </authorList>
    </citation>
    <scope>NUCLEOTIDE SEQUENCE [LARGE SCALE GENOMIC DNA]</scope>
    <source>
        <strain evidence="2">SS1-5</strain>
        <plasmid evidence="2">pSS1-5</plasmid>
    </source>
</reference>
<dbReference type="Proteomes" id="UP001470809">
    <property type="component" value="Plasmid pSS1-5"/>
</dbReference>
<evidence type="ECO:0000313" key="1">
    <source>
        <dbReference type="EMBL" id="XFU26382.1"/>
    </source>
</evidence>
<keyword evidence="2" id="KW-1185">Reference proteome</keyword>
<sequence>MANFFNVTTPVDGNDGKTRFRRIGVAFPQGADAKSEMKIILEALPLNGELVLFAPKAGDDPEG</sequence>
<dbReference type="RefSeq" id="WP_373634748.1">
    <property type="nucleotide sequence ID" value="NZ_CP151764.2"/>
</dbReference>
<keyword evidence="1" id="KW-0614">Plasmid</keyword>
<name>A0ABZ3JCE2_9RHOB</name>
<reference evidence="1 2" key="2">
    <citation type="submission" date="2024-08" db="EMBL/GenBank/DDBJ databases">
        <title>Phylogenomic analyses of a clade within the roseobacter group suggest taxonomic reassignments of species of the genera Aestuariivita, Citreicella, Loktanella, Nautella, Pelagibaca, Ruegeria, Thalassobius, Thiobacimonas and Tropicibacter, and the proposal o.</title>
        <authorList>
            <person name="Jeon C.O."/>
        </authorList>
    </citation>
    <scope>NUCLEOTIDE SEQUENCE [LARGE SCALE GENOMIC DNA]</scope>
    <source>
        <strain evidence="1 2">SS1-5</strain>
        <plasmid evidence="1 2">pSS1-5</plasmid>
    </source>
</reference>